<proteinExistence type="predicted"/>
<dbReference type="KEGG" id="psz:PSTAB_3529"/>
<protein>
    <submittedName>
        <fullName evidence="1">Uncharacterized protein</fullName>
    </submittedName>
</protein>
<accession>F8H0Y1</accession>
<reference evidence="1 2" key="1">
    <citation type="journal article" date="2011" name="J. Bacteriol.">
        <title>Complete Genome Sequence of the Type Strain Pseudomonas stutzeri CGMCC 1.1803.</title>
        <authorList>
            <person name="Chen M."/>
            <person name="Yan Y."/>
            <person name="Zhang W."/>
            <person name="Lu W."/>
            <person name="Wang J."/>
            <person name="Ping S."/>
            <person name="Lin M."/>
        </authorList>
    </citation>
    <scope>NUCLEOTIDE SEQUENCE [LARGE SCALE GENOMIC DNA]</scope>
    <source>
        <strain evidence="2">ATCC 17588 / DSM 5190 / CCUG 11256 / JCM 5965 / LMG 11199 / NCIMB 11358 / Stanier 221</strain>
    </source>
</reference>
<sequence length="41" mass="4923">MHRERSRRLVFIGMAVTDRYGLDPTVTEPRSFGHRRLWHKG</sequence>
<reference key="2">
    <citation type="submission" date="2011-06" db="EMBL/GenBank/DDBJ databases">
        <title>Complete Genome Sequence of Pseudomonas stutzeri Strain CGMCC 1.1803.</title>
        <authorList>
            <person name="Yan Y."/>
            <person name="Chen M."/>
            <person name="Lu W."/>
            <person name="Zhang W."/>
            <person name="Ping S."/>
            <person name="Lin M."/>
        </authorList>
    </citation>
    <scope>NUCLEOTIDE SEQUENCE</scope>
    <source>
        <strain>ATCC 17588</strain>
    </source>
</reference>
<name>F8H0Y1_STUS2</name>
<reference evidence="2" key="3">
    <citation type="submission" date="2011-06" db="EMBL/GenBank/DDBJ databases">
        <title>Complete genome sequence of Pseudomonas stutzeri strain CGMCC 1.1803.</title>
        <authorList>
            <person name="Yan Y."/>
            <person name="Chen M."/>
            <person name="Lu W."/>
            <person name="Zhang W."/>
            <person name="Ping S."/>
            <person name="Lin M."/>
        </authorList>
    </citation>
    <scope>NUCLEOTIDE SEQUENCE [LARGE SCALE GENOMIC DNA]</scope>
    <source>
        <strain evidence="2">ATCC 17588 / DSM 5190 / CCUG 11256 / JCM 5965 / LMG 11199 / NCIMB 11358 / Stanier 221</strain>
    </source>
</reference>
<dbReference type="Proteomes" id="UP000008932">
    <property type="component" value="Chromosome"/>
</dbReference>
<evidence type="ECO:0000313" key="2">
    <source>
        <dbReference type="Proteomes" id="UP000008932"/>
    </source>
</evidence>
<gene>
    <name evidence="1" type="ordered locus">PSTAB_3529</name>
</gene>
<organism evidence="1 2">
    <name type="scientific">Stutzerimonas stutzeri (strain ATCC 17588 / DSM 5190 / CCUG 11256 / JCM 5965 / LMG 11199 / NBRC 14165 / NCIMB 11358 / Stanier 221)</name>
    <name type="common">Pseudomonas stutzeri</name>
    <dbReference type="NCBI Taxonomy" id="96563"/>
    <lineage>
        <taxon>Bacteria</taxon>
        <taxon>Pseudomonadati</taxon>
        <taxon>Pseudomonadota</taxon>
        <taxon>Gammaproteobacteria</taxon>
        <taxon>Pseudomonadales</taxon>
        <taxon>Pseudomonadaceae</taxon>
        <taxon>Stutzerimonas</taxon>
    </lineage>
</organism>
<dbReference type="EMBL" id="CP002881">
    <property type="protein sequence ID" value="AEJ06810.1"/>
    <property type="molecule type" value="Genomic_DNA"/>
</dbReference>
<dbReference type="HOGENOM" id="CLU_3275521_0_0_6"/>
<dbReference type="AlphaFoldDB" id="F8H0Y1"/>
<evidence type="ECO:0000313" key="1">
    <source>
        <dbReference type="EMBL" id="AEJ06810.1"/>
    </source>
</evidence>